<dbReference type="InterPro" id="IPR029058">
    <property type="entry name" value="AB_hydrolase_fold"/>
</dbReference>
<name>A0ABV1Z0D9_9HYPH</name>
<accession>A0ABV1Z0D9</accession>
<feature type="domain" description="Alpha/beta hydrolase fold-3" evidence="2">
    <location>
        <begin position="54"/>
        <end position="236"/>
    </location>
</feature>
<evidence type="ECO:0000313" key="3">
    <source>
        <dbReference type="EMBL" id="MER9405466.1"/>
    </source>
</evidence>
<keyword evidence="1 3" id="KW-0378">Hydrolase</keyword>
<dbReference type="EMBL" id="JAMYQB010000011">
    <property type="protein sequence ID" value="MER9405466.1"/>
    <property type="molecule type" value="Genomic_DNA"/>
</dbReference>
<gene>
    <name evidence="3" type="ORF">NKI36_15615</name>
</gene>
<comment type="caution">
    <text evidence="3">The sequence shown here is derived from an EMBL/GenBank/DDBJ whole genome shotgun (WGS) entry which is preliminary data.</text>
</comment>
<dbReference type="Proteomes" id="UP001433071">
    <property type="component" value="Unassembled WGS sequence"/>
</dbReference>
<sequence length="274" mass="29730">MVEFDDIVAEIVRRSEDTRANVSMVADVAYGADATETMDLFFPEGRRDRLPVHMFIHGGYWRMFSKRDYSYVADTVTRAGAIAVIVDYALMPAVRMAAIVDQVRRAKRWVLEHIADHGGDPGRLTVSGHSAGAQLATMLFNDPSLSSDIRGALLLGGLYELKPLQTSFLATEIAITDEEATNLSPLTHDFDPSVEVAVAVGGEETPPFLGQAEAFARHLRKQGLHVSLTIIAGADHMSSVRDLGMDGTRAADCLAKLIQRDGTPAHNAATRSVP</sequence>
<dbReference type="InterPro" id="IPR013094">
    <property type="entry name" value="AB_hydrolase_3"/>
</dbReference>
<dbReference type="InterPro" id="IPR050300">
    <property type="entry name" value="GDXG_lipolytic_enzyme"/>
</dbReference>
<dbReference type="SUPFAM" id="SSF53474">
    <property type="entry name" value="alpha/beta-Hydrolases"/>
    <property type="match status" value="1"/>
</dbReference>
<evidence type="ECO:0000259" key="2">
    <source>
        <dbReference type="Pfam" id="PF07859"/>
    </source>
</evidence>
<dbReference type="RefSeq" id="WP_352558690.1">
    <property type="nucleotide sequence ID" value="NZ_JAMYQB010000011.1"/>
</dbReference>
<proteinExistence type="predicted"/>
<dbReference type="Gene3D" id="3.40.50.1820">
    <property type="entry name" value="alpha/beta hydrolase"/>
    <property type="match status" value="1"/>
</dbReference>
<dbReference type="GO" id="GO:0016787">
    <property type="term" value="F:hydrolase activity"/>
    <property type="evidence" value="ECO:0007669"/>
    <property type="project" value="UniProtKB-KW"/>
</dbReference>
<protein>
    <submittedName>
        <fullName evidence="3">Alpha/beta hydrolase</fullName>
    </submittedName>
</protein>
<keyword evidence="4" id="KW-1185">Reference proteome</keyword>
<dbReference type="PANTHER" id="PTHR48081:SF33">
    <property type="entry name" value="KYNURENINE FORMAMIDASE"/>
    <property type="match status" value="1"/>
</dbReference>
<dbReference type="Pfam" id="PF07859">
    <property type="entry name" value="Abhydrolase_3"/>
    <property type="match status" value="1"/>
</dbReference>
<evidence type="ECO:0000313" key="4">
    <source>
        <dbReference type="Proteomes" id="UP001433071"/>
    </source>
</evidence>
<reference evidence="3 4" key="1">
    <citation type="journal article" date="2024" name="Proc. Natl. Acad. Sci. U.S.A.">
        <title>The evolutionary genomics of adaptation to stress in wild rhizobium bacteria.</title>
        <authorList>
            <person name="Kehlet-Delgado H."/>
            <person name="Montoya A.P."/>
            <person name="Jensen K.T."/>
            <person name="Wendlandt C.E."/>
            <person name="Dexheimer C."/>
            <person name="Roberts M."/>
            <person name="Torres Martinez L."/>
            <person name="Friesen M.L."/>
            <person name="Griffitts J.S."/>
            <person name="Porter S.S."/>
        </authorList>
    </citation>
    <scope>NUCLEOTIDE SEQUENCE [LARGE SCALE GENOMIC DNA]</scope>
    <source>
        <strain evidence="3 4">M0641</strain>
    </source>
</reference>
<organism evidence="3 4">
    <name type="scientific">Mesorhizobium caraganae</name>
    <dbReference type="NCBI Taxonomy" id="483206"/>
    <lineage>
        <taxon>Bacteria</taxon>
        <taxon>Pseudomonadati</taxon>
        <taxon>Pseudomonadota</taxon>
        <taxon>Alphaproteobacteria</taxon>
        <taxon>Hyphomicrobiales</taxon>
        <taxon>Phyllobacteriaceae</taxon>
        <taxon>Mesorhizobium</taxon>
    </lineage>
</organism>
<evidence type="ECO:0000256" key="1">
    <source>
        <dbReference type="ARBA" id="ARBA00022801"/>
    </source>
</evidence>
<dbReference type="PANTHER" id="PTHR48081">
    <property type="entry name" value="AB HYDROLASE SUPERFAMILY PROTEIN C4A8.06C"/>
    <property type="match status" value="1"/>
</dbReference>